<dbReference type="EMBL" id="BAAAGE010000003">
    <property type="protein sequence ID" value="GAA0725720.1"/>
    <property type="molecule type" value="Genomic_DNA"/>
</dbReference>
<name>A0ABP3UA62_9FLAO</name>
<evidence type="ECO:0000256" key="1">
    <source>
        <dbReference type="ARBA" id="ARBA00023125"/>
    </source>
</evidence>
<dbReference type="PROSITE" id="PS50110">
    <property type="entry name" value="RESPONSE_REGULATORY"/>
    <property type="match status" value="1"/>
</dbReference>
<feature type="domain" description="HTH luxR-type" evidence="3">
    <location>
        <begin position="159"/>
        <end position="224"/>
    </location>
</feature>
<comment type="caution">
    <text evidence="5">The sequence shown here is derived from an EMBL/GenBank/DDBJ whole genome shotgun (WGS) entry which is preliminary data.</text>
</comment>
<feature type="domain" description="Response regulatory" evidence="4">
    <location>
        <begin position="14"/>
        <end position="133"/>
    </location>
</feature>
<organism evidence="5 6">
    <name type="scientific">Aquimarina litoralis</name>
    <dbReference type="NCBI Taxonomy" id="584605"/>
    <lineage>
        <taxon>Bacteria</taxon>
        <taxon>Pseudomonadati</taxon>
        <taxon>Bacteroidota</taxon>
        <taxon>Flavobacteriia</taxon>
        <taxon>Flavobacteriales</taxon>
        <taxon>Flavobacteriaceae</taxon>
        <taxon>Aquimarina</taxon>
    </lineage>
</organism>
<reference evidence="6" key="1">
    <citation type="journal article" date="2019" name="Int. J. Syst. Evol. Microbiol.">
        <title>The Global Catalogue of Microorganisms (GCM) 10K type strain sequencing project: providing services to taxonomists for standard genome sequencing and annotation.</title>
        <authorList>
            <consortium name="The Broad Institute Genomics Platform"/>
            <consortium name="The Broad Institute Genome Sequencing Center for Infectious Disease"/>
            <person name="Wu L."/>
            <person name="Ma J."/>
        </authorList>
    </citation>
    <scope>NUCLEOTIDE SEQUENCE [LARGE SCALE GENOMIC DNA]</scope>
    <source>
        <strain evidence="6">JCM 15974</strain>
    </source>
</reference>
<dbReference type="PANTHER" id="PTHR45566:SF1">
    <property type="entry name" value="HTH-TYPE TRANSCRIPTIONAL REGULATOR YHJB-RELATED"/>
    <property type="match status" value="1"/>
</dbReference>
<dbReference type="Gene3D" id="1.10.10.10">
    <property type="entry name" value="Winged helix-like DNA-binding domain superfamily/Winged helix DNA-binding domain"/>
    <property type="match status" value="1"/>
</dbReference>
<evidence type="ECO:0000259" key="3">
    <source>
        <dbReference type="PROSITE" id="PS50043"/>
    </source>
</evidence>
<dbReference type="SUPFAM" id="SSF46894">
    <property type="entry name" value="C-terminal effector domain of the bipartite response regulators"/>
    <property type="match status" value="1"/>
</dbReference>
<dbReference type="InterPro" id="IPR011006">
    <property type="entry name" value="CheY-like_superfamily"/>
</dbReference>
<dbReference type="CDD" id="cd06170">
    <property type="entry name" value="LuxR_C_like"/>
    <property type="match status" value="1"/>
</dbReference>
<accession>A0ABP3UA62</accession>
<evidence type="ECO:0000256" key="2">
    <source>
        <dbReference type="PROSITE-ProRule" id="PRU00169"/>
    </source>
</evidence>
<keyword evidence="2" id="KW-0597">Phosphoprotein</keyword>
<sequence length="228" mass="26515">MSHPKPIKAMQEFSVVVAYDDPLKRLGIKAMLEAPKDMKFKLYEDISDLENTRKVIVNNQPDFIVIDATLNSNKSGIELAKYTRLHSRKTRIIIMAFTLEDWLIKELKTLEIKWILYKAETVQNITKCAGRAIQNKPYVSKLFREPWWKEEGNPIPSVSDKSYQQLSKTEVKILNQVALGKTNKEIALDLFKSEKTIKNHRQNICKKLQITGSNALFKYTMRLKDIYH</sequence>
<gene>
    <name evidence="5" type="ORF">GCM10009430_31800</name>
</gene>
<protein>
    <submittedName>
        <fullName evidence="5">Response regulator transcription factor</fullName>
    </submittedName>
</protein>
<dbReference type="InterPro" id="IPR051015">
    <property type="entry name" value="EvgA-like"/>
</dbReference>
<feature type="modified residue" description="4-aspartylphosphate" evidence="2">
    <location>
        <position position="67"/>
    </location>
</feature>
<dbReference type="SUPFAM" id="SSF52172">
    <property type="entry name" value="CheY-like"/>
    <property type="match status" value="1"/>
</dbReference>
<dbReference type="InterPro" id="IPR000792">
    <property type="entry name" value="Tscrpt_reg_LuxR_C"/>
</dbReference>
<keyword evidence="1" id="KW-0238">DNA-binding</keyword>
<evidence type="ECO:0000313" key="6">
    <source>
        <dbReference type="Proteomes" id="UP001501758"/>
    </source>
</evidence>
<dbReference type="Pfam" id="PF00196">
    <property type="entry name" value="GerE"/>
    <property type="match status" value="1"/>
</dbReference>
<dbReference type="PROSITE" id="PS50043">
    <property type="entry name" value="HTH_LUXR_2"/>
    <property type="match status" value="1"/>
</dbReference>
<keyword evidence="6" id="KW-1185">Reference proteome</keyword>
<dbReference type="PRINTS" id="PR00038">
    <property type="entry name" value="HTHLUXR"/>
</dbReference>
<evidence type="ECO:0000259" key="4">
    <source>
        <dbReference type="PROSITE" id="PS50110"/>
    </source>
</evidence>
<proteinExistence type="predicted"/>
<dbReference type="InterPro" id="IPR016032">
    <property type="entry name" value="Sig_transdc_resp-reg_C-effctor"/>
</dbReference>
<evidence type="ECO:0000313" key="5">
    <source>
        <dbReference type="EMBL" id="GAA0725720.1"/>
    </source>
</evidence>
<dbReference type="PANTHER" id="PTHR45566">
    <property type="entry name" value="HTH-TYPE TRANSCRIPTIONAL REGULATOR YHJB-RELATED"/>
    <property type="match status" value="1"/>
</dbReference>
<dbReference type="Proteomes" id="UP001501758">
    <property type="component" value="Unassembled WGS sequence"/>
</dbReference>
<dbReference type="SMART" id="SM00421">
    <property type="entry name" value="HTH_LUXR"/>
    <property type="match status" value="1"/>
</dbReference>
<dbReference type="Gene3D" id="3.40.50.2300">
    <property type="match status" value="1"/>
</dbReference>
<dbReference type="InterPro" id="IPR001789">
    <property type="entry name" value="Sig_transdc_resp-reg_receiver"/>
</dbReference>
<dbReference type="InterPro" id="IPR036388">
    <property type="entry name" value="WH-like_DNA-bd_sf"/>
</dbReference>